<dbReference type="InterPro" id="IPR050857">
    <property type="entry name" value="D-2-hydroxyacid_DH"/>
</dbReference>
<name>A0A3D8RYH2_9EURO</name>
<dbReference type="Gene3D" id="3.40.50.720">
    <property type="entry name" value="NAD(P)-binding Rossmann-like Domain"/>
    <property type="match status" value="2"/>
</dbReference>
<evidence type="ECO:0000256" key="3">
    <source>
        <dbReference type="ARBA" id="ARBA00023027"/>
    </source>
</evidence>
<evidence type="ECO:0000259" key="5">
    <source>
        <dbReference type="Pfam" id="PF00389"/>
    </source>
</evidence>
<evidence type="ECO:0000256" key="4">
    <source>
        <dbReference type="RuleBase" id="RU003719"/>
    </source>
</evidence>
<dbReference type="PANTHER" id="PTHR42789:SF1">
    <property type="entry name" value="D-ISOMER SPECIFIC 2-HYDROXYACID DEHYDROGENASE FAMILY PROTEIN (AFU_ORTHOLOGUE AFUA_6G10090)"/>
    <property type="match status" value="1"/>
</dbReference>
<feature type="domain" description="D-isomer specific 2-hydroxyacid dehydrogenase catalytic" evidence="5">
    <location>
        <begin position="34"/>
        <end position="340"/>
    </location>
</feature>
<proteinExistence type="inferred from homology"/>
<dbReference type="InterPro" id="IPR006140">
    <property type="entry name" value="D-isomer_DH_NAD-bd"/>
</dbReference>
<keyword evidence="8" id="KW-1185">Reference proteome</keyword>
<feature type="domain" description="D-isomer specific 2-hydroxyacid dehydrogenase NAD-binding" evidence="6">
    <location>
        <begin position="121"/>
        <end position="312"/>
    </location>
</feature>
<dbReference type="InterPro" id="IPR006139">
    <property type="entry name" value="D-isomer_2_OHA_DH_cat_dom"/>
</dbReference>
<keyword evidence="3" id="KW-0520">NAD</keyword>
<dbReference type="RefSeq" id="XP_026603785.1">
    <property type="nucleotide sequence ID" value="XM_026747953.1"/>
</dbReference>
<comment type="similarity">
    <text evidence="1 4">Belongs to the D-isomer specific 2-hydroxyacid dehydrogenase family.</text>
</comment>
<evidence type="ECO:0008006" key="9">
    <source>
        <dbReference type="Google" id="ProtNLM"/>
    </source>
</evidence>
<dbReference type="STRING" id="1810919.A0A3D8RYH2"/>
<evidence type="ECO:0000313" key="8">
    <source>
        <dbReference type="Proteomes" id="UP000256690"/>
    </source>
</evidence>
<dbReference type="GO" id="GO:0016616">
    <property type="term" value="F:oxidoreductase activity, acting on the CH-OH group of donors, NAD or NADP as acceptor"/>
    <property type="evidence" value="ECO:0007669"/>
    <property type="project" value="InterPro"/>
</dbReference>
<dbReference type="AlphaFoldDB" id="A0A3D8RYH2"/>
<dbReference type="InterPro" id="IPR029753">
    <property type="entry name" value="D-isomer_DH_CS"/>
</dbReference>
<keyword evidence="2 4" id="KW-0560">Oxidoreductase</keyword>
<evidence type="ECO:0000256" key="1">
    <source>
        <dbReference type="ARBA" id="ARBA00005854"/>
    </source>
</evidence>
<evidence type="ECO:0000313" key="7">
    <source>
        <dbReference type="EMBL" id="RDW79085.1"/>
    </source>
</evidence>
<protein>
    <recommendedName>
        <fullName evidence="9">D-isomer specific 2-hydroxyacid dehydrogenase</fullName>
    </recommendedName>
</protein>
<dbReference type="PROSITE" id="PS00671">
    <property type="entry name" value="D_2_HYDROXYACID_DH_3"/>
    <property type="match status" value="1"/>
</dbReference>
<evidence type="ECO:0000259" key="6">
    <source>
        <dbReference type="Pfam" id="PF02826"/>
    </source>
</evidence>
<dbReference type="EMBL" id="PVWQ01000006">
    <property type="protein sequence ID" value="RDW79085.1"/>
    <property type="molecule type" value="Genomic_DNA"/>
</dbReference>
<comment type="caution">
    <text evidence="7">The sequence shown here is derived from an EMBL/GenBank/DDBJ whole genome shotgun (WGS) entry which is preliminary data.</text>
</comment>
<dbReference type="Pfam" id="PF00389">
    <property type="entry name" value="2-Hacid_dh"/>
    <property type="match status" value="1"/>
</dbReference>
<reference evidence="7 8" key="1">
    <citation type="journal article" date="2018" name="IMA Fungus">
        <title>IMA Genome-F 9: Draft genome sequence of Annulohypoxylon stygium, Aspergillus mulundensis, Berkeleyomyces basicola (syn. Thielaviopsis basicola), Ceratocystis smalleyi, two Cercospora beticola strains, Coleophoma cylindrospora, Fusarium fracticaudum, Phialophora cf. hyalina, and Morchella septimelata.</title>
        <authorList>
            <person name="Wingfield B.D."/>
            <person name="Bills G.F."/>
            <person name="Dong Y."/>
            <person name="Huang W."/>
            <person name="Nel W.J."/>
            <person name="Swalarsk-Parry B.S."/>
            <person name="Vaghefi N."/>
            <person name="Wilken P.M."/>
            <person name="An Z."/>
            <person name="de Beer Z.W."/>
            <person name="De Vos L."/>
            <person name="Chen L."/>
            <person name="Duong T.A."/>
            <person name="Gao Y."/>
            <person name="Hammerbacher A."/>
            <person name="Kikkert J.R."/>
            <person name="Li Y."/>
            <person name="Li H."/>
            <person name="Li K."/>
            <person name="Li Q."/>
            <person name="Liu X."/>
            <person name="Ma X."/>
            <person name="Naidoo K."/>
            <person name="Pethybridge S.J."/>
            <person name="Sun J."/>
            <person name="Steenkamp E.T."/>
            <person name="van der Nest M.A."/>
            <person name="van Wyk S."/>
            <person name="Wingfield M.J."/>
            <person name="Xiong C."/>
            <person name="Yue Q."/>
            <person name="Zhang X."/>
        </authorList>
    </citation>
    <scope>NUCLEOTIDE SEQUENCE [LARGE SCALE GENOMIC DNA]</scope>
    <source>
        <strain evidence="7 8">DSM 5745</strain>
    </source>
</reference>
<dbReference type="PANTHER" id="PTHR42789">
    <property type="entry name" value="D-ISOMER SPECIFIC 2-HYDROXYACID DEHYDROGENASE FAMILY PROTEIN (AFU_ORTHOLOGUE AFUA_6G10090)"/>
    <property type="match status" value="1"/>
</dbReference>
<dbReference type="Pfam" id="PF02826">
    <property type="entry name" value="2-Hacid_dh_C"/>
    <property type="match status" value="1"/>
</dbReference>
<organism evidence="7 8">
    <name type="scientific">Aspergillus mulundensis</name>
    <dbReference type="NCBI Taxonomy" id="1810919"/>
    <lineage>
        <taxon>Eukaryota</taxon>
        <taxon>Fungi</taxon>
        <taxon>Dikarya</taxon>
        <taxon>Ascomycota</taxon>
        <taxon>Pezizomycotina</taxon>
        <taxon>Eurotiomycetes</taxon>
        <taxon>Eurotiomycetidae</taxon>
        <taxon>Eurotiales</taxon>
        <taxon>Aspergillaceae</taxon>
        <taxon>Aspergillus</taxon>
        <taxon>Aspergillus subgen. Nidulantes</taxon>
    </lineage>
</organism>
<dbReference type="SUPFAM" id="SSF51735">
    <property type="entry name" value="NAD(P)-binding Rossmann-fold domains"/>
    <property type="match status" value="1"/>
</dbReference>
<gene>
    <name evidence="7" type="ORF">DSM5745_05937</name>
</gene>
<evidence type="ECO:0000256" key="2">
    <source>
        <dbReference type="ARBA" id="ARBA00023002"/>
    </source>
</evidence>
<sequence length="343" mass="38017">MTLPKLAILDDYQGIAAAHFTHLQHQLSISHFPNTLDPRDATQQTQLIARLHDFDILLAMRERTPLSKSTLSHLPNLKLVLTTGTRNRAIDTAYLAERGIPVAGTETRGPGVHSTVQHTWALILSVARHISRDDARLRSEEGYWQGSLGMNLSRRTLGLVGLGKLGAQVGKIAAVAFEMDVIAWSANLTQEKADEVAVGMGLERGVFRVVDKETFFKSADVVSLHYVLSERSRGVVGRQELEWMKDTALLVNTSRGPLIDEGALLECVERGGIAGVALDVFETEPLPSDSVWRSGKWGKDGRSEVLLTPHMGYGDEQIHGWYEEVARNLERWLRGEELKTLLT</sequence>
<dbReference type="OrthoDB" id="298012at2759"/>
<dbReference type="SUPFAM" id="SSF52283">
    <property type="entry name" value="Formate/glycerate dehydrogenase catalytic domain-like"/>
    <property type="match status" value="1"/>
</dbReference>
<dbReference type="GO" id="GO:0051287">
    <property type="term" value="F:NAD binding"/>
    <property type="evidence" value="ECO:0007669"/>
    <property type="project" value="InterPro"/>
</dbReference>
<dbReference type="CDD" id="cd12169">
    <property type="entry name" value="PGDH_like_1"/>
    <property type="match status" value="1"/>
</dbReference>
<dbReference type="InterPro" id="IPR036291">
    <property type="entry name" value="NAD(P)-bd_dom_sf"/>
</dbReference>
<dbReference type="GeneID" id="38116307"/>
<dbReference type="Proteomes" id="UP000256690">
    <property type="component" value="Unassembled WGS sequence"/>
</dbReference>
<accession>A0A3D8RYH2</accession>